<evidence type="ECO:0000256" key="6">
    <source>
        <dbReference type="ARBA" id="ARBA00022801"/>
    </source>
</evidence>
<dbReference type="SUPFAM" id="SSF55166">
    <property type="entry name" value="Hedgehog/DD-peptidase"/>
    <property type="match status" value="1"/>
</dbReference>
<name>A0A7U3YLT5_DESPD</name>
<dbReference type="InterPro" id="IPR010275">
    <property type="entry name" value="MepK"/>
</dbReference>
<evidence type="ECO:0000256" key="9">
    <source>
        <dbReference type="ARBA" id="ARBA00023316"/>
    </source>
</evidence>
<keyword evidence="9" id="KW-0961">Cell wall biogenesis/degradation</keyword>
<dbReference type="InterPro" id="IPR009045">
    <property type="entry name" value="Zn_M74/Hedgehog-like"/>
</dbReference>
<dbReference type="AlphaFoldDB" id="A0A7U3YLT5"/>
<evidence type="ECO:0000256" key="7">
    <source>
        <dbReference type="ARBA" id="ARBA00022833"/>
    </source>
</evidence>
<evidence type="ECO:0000256" key="4">
    <source>
        <dbReference type="ARBA" id="ARBA00022723"/>
    </source>
</evidence>
<evidence type="ECO:0000256" key="11">
    <source>
        <dbReference type="ARBA" id="ARBA00093666"/>
    </source>
</evidence>
<accession>A0A7U3YLT5</accession>
<dbReference type="PANTHER" id="PTHR37425:SF1">
    <property type="entry name" value="OUTER MEMBRANE PROTEIN"/>
    <property type="match status" value="1"/>
</dbReference>
<dbReference type="RefSeq" id="WP_015724300.1">
    <property type="nucleotide sequence ID" value="NC_014972.1"/>
</dbReference>
<comment type="cofactor">
    <cofactor evidence="1">
        <name>Zn(2+)</name>
        <dbReference type="ChEBI" id="CHEBI:29105"/>
    </cofactor>
</comment>
<evidence type="ECO:0000313" key="13">
    <source>
        <dbReference type="EMBL" id="ADW17759.1"/>
    </source>
</evidence>
<dbReference type="Gene3D" id="3.30.1380.10">
    <property type="match status" value="1"/>
</dbReference>
<keyword evidence="7" id="KW-0862">Zinc</keyword>
<dbReference type="EMBL" id="CP002364">
    <property type="protein sequence ID" value="ADW17759.1"/>
    <property type="molecule type" value="Genomic_DNA"/>
</dbReference>
<evidence type="ECO:0000256" key="1">
    <source>
        <dbReference type="ARBA" id="ARBA00001947"/>
    </source>
</evidence>
<evidence type="ECO:0000256" key="3">
    <source>
        <dbReference type="ARBA" id="ARBA00022670"/>
    </source>
</evidence>
<keyword evidence="8" id="KW-0482">Metalloprotease</keyword>
<evidence type="ECO:0000256" key="10">
    <source>
        <dbReference type="ARBA" id="ARBA00093448"/>
    </source>
</evidence>
<protein>
    <recommendedName>
        <fullName evidence="11">Murein endopeptidase K</fullName>
    </recommendedName>
</protein>
<feature type="chain" id="PRO_5030549969" description="Murein endopeptidase K" evidence="12">
    <location>
        <begin position="24"/>
        <end position="308"/>
    </location>
</feature>
<evidence type="ECO:0000256" key="5">
    <source>
        <dbReference type="ARBA" id="ARBA00022729"/>
    </source>
</evidence>
<keyword evidence="4" id="KW-0479">Metal-binding</keyword>
<organism evidence="13 14">
    <name type="scientific">Desulfobulbus propionicus (strain ATCC 33891 / DSM 2032 / VKM B-1956 / 1pr3)</name>
    <dbReference type="NCBI Taxonomy" id="577650"/>
    <lineage>
        <taxon>Bacteria</taxon>
        <taxon>Pseudomonadati</taxon>
        <taxon>Thermodesulfobacteriota</taxon>
        <taxon>Desulfobulbia</taxon>
        <taxon>Desulfobulbales</taxon>
        <taxon>Desulfobulbaceae</taxon>
        <taxon>Desulfobulbus</taxon>
    </lineage>
</organism>
<keyword evidence="6" id="KW-0378">Hydrolase</keyword>
<comment type="pathway">
    <text evidence="2">Cell wall biogenesis; cell wall polysaccharide biosynthesis.</text>
</comment>
<dbReference type="KEGG" id="dpr:Despr_1607"/>
<dbReference type="Proteomes" id="UP000006365">
    <property type="component" value="Chromosome"/>
</dbReference>
<gene>
    <name evidence="13" type="ordered locus">Despr_1607</name>
</gene>
<proteinExistence type="inferred from homology"/>
<sequence>MQHIIFIFLYTVFLLFQATDSTATQPSERFFLMGSGSMHLKNLRNDREARVHLLNPDGSFNERDFATVDWVFGFPTEEKGEHISPRMLFMLSYFAERMAPGKTINIESAYRSPEYNDQIRAQGNNAARTSTHMDGLALDFWLEGVDGKQLWETIRQKNCGGIGHYGGKTVHFDAGRPRFWEAATSGTRSPEPDYNRHLHLATDFDRYRPGEKVRLSLSSVSTFDFGVRPTVQIFRAGSPHPPVATVSLDQSNGTDCVPIKNRKASRFLTATLPPDLSGGRYTLQLTFCNKPFPQMLDLVLSNPVEVRR</sequence>
<dbReference type="PANTHER" id="PTHR37425">
    <property type="match status" value="1"/>
</dbReference>
<evidence type="ECO:0000256" key="8">
    <source>
        <dbReference type="ARBA" id="ARBA00023049"/>
    </source>
</evidence>
<keyword evidence="5 12" id="KW-0732">Signal</keyword>
<dbReference type="GO" id="GO:0008237">
    <property type="term" value="F:metallopeptidase activity"/>
    <property type="evidence" value="ECO:0007669"/>
    <property type="project" value="UniProtKB-KW"/>
</dbReference>
<evidence type="ECO:0000313" key="14">
    <source>
        <dbReference type="Proteomes" id="UP000006365"/>
    </source>
</evidence>
<evidence type="ECO:0000256" key="2">
    <source>
        <dbReference type="ARBA" id="ARBA00004776"/>
    </source>
</evidence>
<dbReference type="GO" id="GO:0046872">
    <property type="term" value="F:metal ion binding"/>
    <property type="evidence" value="ECO:0007669"/>
    <property type="project" value="UniProtKB-KW"/>
</dbReference>
<evidence type="ECO:0000256" key="12">
    <source>
        <dbReference type="SAM" id="SignalP"/>
    </source>
</evidence>
<dbReference type="Pfam" id="PF05951">
    <property type="entry name" value="Peptidase_M15_2"/>
    <property type="match status" value="1"/>
</dbReference>
<comment type="similarity">
    <text evidence="10">Belongs to the peptidase M15 family.</text>
</comment>
<keyword evidence="3" id="KW-0645">Protease</keyword>
<dbReference type="GO" id="GO:0006508">
    <property type="term" value="P:proteolysis"/>
    <property type="evidence" value="ECO:0007669"/>
    <property type="project" value="UniProtKB-KW"/>
</dbReference>
<dbReference type="GO" id="GO:0071555">
    <property type="term" value="P:cell wall organization"/>
    <property type="evidence" value="ECO:0007669"/>
    <property type="project" value="UniProtKB-KW"/>
</dbReference>
<reference evidence="13 14" key="1">
    <citation type="journal article" date="2011" name="Stand. Genomic Sci.">
        <title>Complete genome sequence of Desulfobulbus propionicus type strain (1pr3).</title>
        <authorList>
            <person name="Pagani I."/>
            <person name="Lapidus A."/>
            <person name="Nolan M."/>
            <person name="Lucas S."/>
            <person name="Hammon N."/>
            <person name="Deshpande S."/>
            <person name="Cheng J.F."/>
            <person name="Chertkov O."/>
            <person name="Davenport K."/>
            <person name="Tapia R."/>
            <person name="Han C."/>
            <person name="Goodwin L."/>
            <person name="Pitluck S."/>
            <person name="Liolios K."/>
            <person name="Mavromatis K."/>
            <person name="Ivanova N."/>
            <person name="Mikhailova N."/>
            <person name="Pati A."/>
            <person name="Chen A."/>
            <person name="Palaniappan K."/>
            <person name="Land M."/>
            <person name="Hauser L."/>
            <person name="Chang Y.J."/>
            <person name="Jeffries C.D."/>
            <person name="Detter J.C."/>
            <person name="Brambilla E."/>
            <person name="Kannan K.P."/>
            <person name="Djao O.D."/>
            <person name="Rohde M."/>
            <person name="Pukall R."/>
            <person name="Spring S."/>
            <person name="Goker M."/>
            <person name="Sikorski J."/>
            <person name="Woyke T."/>
            <person name="Bristow J."/>
            <person name="Eisen J.A."/>
            <person name="Markowitz V."/>
            <person name="Hugenholtz P."/>
            <person name="Kyrpides N.C."/>
            <person name="Klenk H.P."/>
        </authorList>
    </citation>
    <scope>NUCLEOTIDE SEQUENCE [LARGE SCALE GENOMIC DNA]</scope>
    <source>
        <strain evidence="14">ATCC 33891 / DSM 2032 / 1pr3</strain>
    </source>
</reference>
<keyword evidence="14" id="KW-1185">Reference proteome</keyword>
<feature type="signal peptide" evidence="12">
    <location>
        <begin position="1"/>
        <end position="23"/>
    </location>
</feature>